<dbReference type="Pfam" id="PF11915">
    <property type="entry name" value="DUF3433"/>
    <property type="match status" value="1"/>
</dbReference>
<proteinExistence type="predicted"/>
<sequence>MLLISIYVGSCDFAYRNLAILSSLTQRPGGVEFLNKSLVDMLGLRSLWCAIRQRLIAVALAQILVIICGFLTTMISVVFTVEDVPESRVIQLQQTTWFGSREIEYSHRYFSNRKLLGSLALSNDSMVTYPRDTFDDLIFPTIHGPNTASIPPNTSFEMIIPAAKLNHNCEKLQNFNYSMLFYDEERAGYGPSKPYRPTFYQSFHCPNGSSATLKEYEDFFIDNTDANPYFSKILKSPGNNKDINATCGGLSDEDNYSAYRFQTYVWGKFSRAKKDFEYLSIWRCKYSWIEVPTKVNLLSVDDHFILDPQNQPQPDLSDLRPWTPSFDVPHLNDQFLVNGNRTFGDSYPSGSVLENLPVTFSVLLRPQGRFLRESLGDQSEEAEILGALNHNYAAMAAQLASVENRFLMNESSRTRAAPINDDRDLDAVMITSGRRRLVQNAKITYVILSIIGLTVLINAVALLLNISQRVLGETWIFDMEVQGLAPDRLHSISSTASLLQNSNVSDYLPHVSRLIPAKELLNQLSGLRFRFGWFQDRDQGRHYTIGVLGSDDYEFISNRKDFEKED</sequence>
<accession>L2GC30</accession>
<dbReference type="InterPro" id="IPR021840">
    <property type="entry name" value="DUF3433"/>
</dbReference>
<dbReference type="OrthoDB" id="4848123at2759"/>
<evidence type="ECO:0000313" key="2">
    <source>
        <dbReference type="EMBL" id="ELA36162.1"/>
    </source>
</evidence>
<feature type="transmembrane region" description="Helical" evidence="1">
    <location>
        <begin position="443"/>
        <end position="464"/>
    </location>
</feature>
<keyword evidence="1" id="KW-0812">Transmembrane</keyword>
<protein>
    <submittedName>
        <fullName evidence="2">Uncharacterized protein</fullName>
    </submittedName>
</protein>
<keyword evidence="4" id="KW-1185">Reference proteome</keyword>
<dbReference type="HOGENOM" id="CLU_452429_0_0_1"/>
<keyword evidence="1" id="KW-0472">Membrane</keyword>
<dbReference type="AlphaFoldDB" id="L2GC30"/>
<organism evidence="2">
    <name type="scientific">Colletotrichum fructicola (strain Nara gc5)</name>
    <name type="common">Anthracnose fungus</name>
    <name type="synonym">Colletotrichum gloeosporioides (strain Nara gc5)</name>
    <dbReference type="NCBI Taxonomy" id="1213859"/>
    <lineage>
        <taxon>Eukaryota</taxon>
        <taxon>Fungi</taxon>
        <taxon>Dikarya</taxon>
        <taxon>Ascomycota</taxon>
        <taxon>Pezizomycotina</taxon>
        <taxon>Sordariomycetes</taxon>
        <taxon>Hypocreomycetidae</taxon>
        <taxon>Glomerellales</taxon>
        <taxon>Glomerellaceae</taxon>
        <taxon>Colletotrichum</taxon>
        <taxon>Colletotrichum gloeosporioides species complex</taxon>
    </lineage>
</organism>
<feature type="transmembrane region" description="Helical" evidence="1">
    <location>
        <begin position="55"/>
        <end position="79"/>
    </location>
</feature>
<reference evidence="3 4" key="2">
    <citation type="submission" date="2012-08" db="EMBL/GenBank/DDBJ databases">
        <authorList>
            <person name="Gan P.H.P."/>
            <person name="Ikeda K."/>
            <person name="Irieda H."/>
            <person name="Narusaka M."/>
            <person name="O'Connell R.J."/>
            <person name="Narusaka Y."/>
            <person name="Takano Y."/>
            <person name="Kubo Y."/>
            <person name="Shirasu K."/>
        </authorList>
    </citation>
    <scope>NUCLEOTIDE SEQUENCE [LARGE SCALE GENOMIC DNA]</scope>
    <source>
        <strain evidence="3 4">Nara gc5</strain>
    </source>
</reference>
<gene>
    <name evidence="2" type="ORF">CGGC5_4244</name>
    <name evidence="3" type="ORF">CGGC5_v009207</name>
</gene>
<dbReference type="Proteomes" id="UP000011096">
    <property type="component" value="Unassembled WGS sequence"/>
</dbReference>
<evidence type="ECO:0000313" key="4">
    <source>
        <dbReference type="Proteomes" id="UP000011096"/>
    </source>
</evidence>
<evidence type="ECO:0000313" key="3">
    <source>
        <dbReference type="EMBL" id="KAF4482497.1"/>
    </source>
</evidence>
<keyword evidence="1" id="KW-1133">Transmembrane helix</keyword>
<evidence type="ECO:0000256" key="1">
    <source>
        <dbReference type="SAM" id="Phobius"/>
    </source>
</evidence>
<dbReference type="EMBL" id="KB020531">
    <property type="protein sequence ID" value="ELA36162.1"/>
    <property type="molecule type" value="Genomic_DNA"/>
</dbReference>
<name>L2GC30_COLFN</name>
<reference evidence="3 4" key="3">
    <citation type="submission" date="2020-04" db="EMBL/GenBank/DDBJ databases">
        <title>Genome sequencing and assembly of multiple isolates from the Colletotrichum gloeosporioides species complex.</title>
        <authorList>
            <person name="Gan P."/>
            <person name="Shirasu K."/>
        </authorList>
    </citation>
    <scope>NUCLEOTIDE SEQUENCE [LARGE SCALE GENOMIC DNA]</scope>
    <source>
        <strain evidence="3 4">Nara gc5</strain>
    </source>
</reference>
<reference evidence="2" key="1">
    <citation type="submission" date="2012-08" db="EMBL/GenBank/DDBJ databases">
        <title>Genome analysis of Colletotrichum orbiculare and Colletotrichum fructicola.</title>
        <authorList>
            <person name="Gan P.H.P."/>
            <person name="Ikeda K."/>
            <person name="Irieda H."/>
            <person name="Narusaka M."/>
            <person name="O'Connell R.J."/>
            <person name="Narusaka Y."/>
            <person name="Takano Y."/>
            <person name="Kubo Y."/>
            <person name="Shirasu K."/>
        </authorList>
    </citation>
    <scope>NUCLEOTIDE SEQUENCE</scope>
    <source>
        <strain evidence="2">Nara gc5</strain>
    </source>
</reference>
<dbReference type="InParanoid" id="L2GC30"/>
<dbReference type="EMBL" id="ANPB02000005">
    <property type="protein sequence ID" value="KAF4482497.1"/>
    <property type="molecule type" value="Genomic_DNA"/>
</dbReference>